<comment type="similarity">
    <text evidence="10">Belongs to the TRAFAC class YlqF/YawG GTPase family. RsgA subfamily.</text>
</comment>
<evidence type="ECO:0000313" key="13">
    <source>
        <dbReference type="EMBL" id="MBT0662944.1"/>
    </source>
</evidence>
<dbReference type="GO" id="GO:0003924">
    <property type="term" value="F:GTPase activity"/>
    <property type="evidence" value="ECO:0007669"/>
    <property type="project" value="UniProtKB-UniRule"/>
</dbReference>
<dbReference type="PANTHER" id="PTHR32120">
    <property type="entry name" value="SMALL RIBOSOMAL SUBUNIT BIOGENESIS GTPASE RSGA"/>
    <property type="match status" value="1"/>
</dbReference>
<dbReference type="InterPro" id="IPR027417">
    <property type="entry name" value="P-loop_NTPase"/>
</dbReference>
<dbReference type="Proteomes" id="UP000811899">
    <property type="component" value="Unassembled WGS sequence"/>
</dbReference>
<dbReference type="GO" id="GO:0042274">
    <property type="term" value="P:ribosomal small subunit biogenesis"/>
    <property type="evidence" value="ECO:0007669"/>
    <property type="project" value="UniProtKB-UniRule"/>
</dbReference>
<keyword evidence="3 10" id="KW-0479">Metal-binding</keyword>
<dbReference type="EC" id="3.6.1.-" evidence="10"/>
<dbReference type="SUPFAM" id="SSF52540">
    <property type="entry name" value="P-loop containing nucleoside triphosphate hydrolases"/>
    <property type="match status" value="1"/>
</dbReference>
<feature type="binding site" evidence="10">
    <location>
        <begin position="208"/>
        <end position="216"/>
    </location>
    <ligand>
        <name>GTP</name>
        <dbReference type="ChEBI" id="CHEBI:37565"/>
    </ligand>
</feature>
<keyword evidence="7 10" id="KW-0862">Zinc</keyword>
<evidence type="ECO:0000256" key="1">
    <source>
        <dbReference type="ARBA" id="ARBA00022490"/>
    </source>
</evidence>
<dbReference type="PROSITE" id="PS51721">
    <property type="entry name" value="G_CP"/>
    <property type="match status" value="1"/>
</dbReference>
<dbReference type="PANTHER" id="PTHR32120:SF10">
    <property type="entry name" value="SMALL RIBOSOMAL SUBUNIT BIOGENESIS GTPASE RSGA"/>
    <property type="match status" value="1"/>
</dbReference>
<keyword evidence="8 10" id="KW-0694">RNA-binding</keyword>
<evidence type="ECO:0000259" key="11">
    <source>
        <dbReference type="PROSITE" id="PS50936"/>
    </source>
</evidence>
<evidence type="ECO:0000256" key="2">
    <source>
        <dbReference type="ARBA" id="ARBA00022517"/>
    </source>
</evidence>
<keyword evidence="6 10" id="KW-0378">Hydrolase</keyword>
<keyword evidence="9 10" id="KW-0342">GTP-binding</keyword>
<evidence type="ECO:0000313" key="14">
    <source>
        <dbReference type="Proteomes" id="UP000811899"/>
    </source>
</evidence>
<dbReference type="Gene3D" id="3.40.50.300">
    <property type="entry name" value="P-loop containing nucleotide triphosphate hydrolases"/>
    <property type="match status" value="1"/>
</dbReference>
<dbReference type="Gene3D" id="1.10.40.50">
    <property type="entry name" value="Probable gtpase engc, domain 3"/>
    <property type="match status" value="1"/>
</dbReference>
<name>A0AAW4KW79_9BACT</name>
<dbReference type="Pfam" id="PF03193">
    <property type="entry name" value="RsgA_GTPase"/>
    <property type="match status" value="1"/>
</dbReference>
<evidence type="ECO:0000256" key="3">
    <source>
        <dbReference type="ARBA" id="ARBA00022723"/>
    </source>
</evidence>
<comment type="function">
    <text evidence="10">One of several proteins that assist in the late maturation steps of the functional core of the 30S ribosomal subunit. Helps release RbfA from mature subunits. May play a role in the assembly of ribosomal proteins into the subunit. Circularly permuted GTPase that catalyzes slow GTP hydrolysis, GTPase activity is stimulated by the 30S ribosomal subunit.</text>
</comment>
<evidence type="ECO:0000256" key="9">
    <source>
        <dbReference type="ARBA" id="ARBA00023134"/>
    </source>
</evidence>
<feature type="binding site" evidence="10">
    <location>
        <position position="295"/>
    </location>
    <ligand>
        <name>Zn(2+)</name>
        <dbReference type="ChEBI" id="CHEBI:29105"/>
    </ligand>
</feature>
<comment type="subunit">
    <text evidence="10">Monomer. Associates with 30S ribosomal subunit, binds 16S rRNA.</text>
</comment>
<accession>A0AAW4KW79</accession>
<dbReference type="GO" id="GO:0046872">
    <property type="term" value="F:metal ion binding"/>
    <property type="evidence" value="ECO:0007669"/>
    <property type="project" value="UniProtKB-KW"/>
</dbReference>
<dbReference type="NCBIfam" id="TIGR00157">
    <property type="entry name" value="ribosome small subunit-dependent GTPase A"/>
    <property type="match status" value="1"/>
</dbReference>
<gene>
    <name evidence="10 13" type="primary">rsgA</name>
    <name evidence="13" type="ORF">KI809_01420</name>
</gene>
<dbReference type="InterPro" id="IPR010914">
    <property type="entry name" value="RsgA_GTPase_dom"/>
</dbReference>
<feature type="binding site" evidence="10">
    <location>
        <position position="288"/>
    </location>
    <ligand>
        <name>Zn(2+)</name>
        <dbReference type="ChEBI" id="CHEBI:29105"/>
    </ligand>
</feature>
<dbReference type="GO" id="GO:0019843">
    <property type="term" value="F:rRNA binding"/>
    <property type="evidence" value="ECO:0007669"/>
    <property type="project" value="UniProtKB-KW"/>
</dbReference>
<protein>
    <recommendedName>
        <fullName evidence="10">Small ribosomal subunit biogenesis GTPase RsgA</fullName>
        <ecNumber evidence="10">3.6.1.-</ecNumber>
    </recommendedName>
</protein>
<evidence type="ECO:0000259" key="12">
    <source>
        <dbReference type="PROSITE" id="PS51721"/>
    </source>
</evidence>
<dbReference type="PROSITE" id="PS50936">
    <property type="entry name" value="ENGC_GTPASE"/>
    <property type="match status" value="1"/>
</dbReference>
<reference evidence="13 14" key="1">
    <citation type="submission" date="2021-05" db="EMBL/GenBank/DDBJ databases">
        <title>The draft genome of Geobacter pelophilus DSM 12255.</title>
        <authorList>
            <person name="Xu Z."/>
            <person name="Masuda Y."/>
            <person name="Itoh H."/>
            <person name="Senoo K."/>
        </authorList>
    </citation>
    <scope>NUCLEOTIDE SEQUENCE [LARGE SCALE GENOMIC DNA]</scope>
    <source>
        <strain evidence="13 14">DSM 12255</strain>
    </source>
</reference>
<feature type="domain" description="EngC GTPase" evidence="11">
    <location>
        <begin position="115"/>
        <end position="263"/>
    </location>
</feature>
<keyword evidence="5 10" id="KW-0547">Nucleotide-binding</keyword>
<dbReference type="EMBL" id="JAHCVJ010000001">
    <property type="protein sequence ID" value="MBT0662944.1"/>
    <property type="molecule type" value="Genomic_DNA"/>
</dbReference>
<evidence type="ECO:0000256" key="8">
    <source>
        <dbReference type="ARBA" id="ARBA00022884"/>
    </source>
</evidence>
<dbReference type="AlphaFoldDB" id="A0AAW4KW79"/>
<evidence type="ECO:0000256" key="6">
    <source>
        <dbReference type="ARBA" id="ARBA00022801"/>
    </source>
</evidence>
<dbReference type="HAMAP" id="MF_01820">
    <property type="entry name" value="GTPase_RsgA"/>
    <property type="match status" value="1"/>
</dbReference>
<dbReference type="GO" id="GO:0005737">
    <property type="term" value="C:cytoplasm"/>
    <property type="evidence" value="ECO:0007669"/>
    <property type="project" value="UniProtKB-SubCell"/>
</dbReference>
<dbReference type="RefSeq" id="WP_214169729.1">
    <property type="nucleotide sequence ID" value="NZ_JAHCVJ010000001.1"/>
</dbReference>
<keyword evidence="4 10" id="KW-0699">rRNA-binding</keyword>
<dbReference type="CDD" id="cd01854">
    <property type="entry name" value="YjeQ_EngC"/>
    <property type="match status" value="1"/>
</dbReference>
<organism evidence="13 14">
    <name type="scientific">Geoanaerobacter pelophilus</name>
    <dbReference type="NCBI Taxonomy" id="60036"/>
    <lineage>
        <taxon>Bacteria</taxon>
        <taxon>Pseudomonadati</taxon>
        <taxon>Thermodesulfobacteriota</taxon>
        <taxon>Desulfuromonadia</taxon>
        <taxon>Geobacterales</taxon>
        <taxon>Geobacteraceae</taxon>
        <taxon>Geoanaerobacter</taxon>
    </lineage>
</organism>
<dbReference type="InterPro" id="IPR004881">
    <property type="entry name" value="Ribosome_biogen_GTPase_RsgA"/>
</dbReference>
<comment type="cofactor">
    <cofactor evidence="10">
        <name>Zn(2+)</name>
        <dbReference type="ChEBI" id="CHEBI:29105"/>
    </cofactor>
    <text evidence="10">Binds 1 zinc ion per subunit.</text>
</comment>
<sequence length="360" mass="40279">MISVSEQLNQFGWNEWFDAKAQEIIWAGHRVARVVAVDREQLLVIDESGEYRAKLAGRFLYTTERPSDFPCVGDWVSIQYSGSDDFGIIHDVVPRKSFLRRKAAGDTIEYQMIAANIDVALIVQSCQFDFNVNRLERYLVMVRNGQVDPVVLLTKTDLISPETLQELIDEIKNAGITTEVIALSNITGEGVNNVRDILQSGKTYSLLGSSGVGKSTLINQLIGRQILETKMVSGTGEGRHTTVRRELILLSNGAMLIDNPGMREFGIMGAEEGMGDSFADIYVLASKCKYRDCSHSNEKGCAVLAAVEEGSLHRAHYQNFIKLRTESEFHDLSYLEKRNKDKAFGRYIKSAKKDLGINRK</sequence>
<dbReference type="InterPro" id="IPR030378">
    <property type="entry name" value="G_CP_dom"/>
</dbReference>
<comment type="caution">
    <text evidence="13">The sequence shown here is derived from an EMBL/GenBank/DDBJ whole genome shotgun (WGS) entry which is preliminary data.</text>
</comment>
<proteinExistence type="inferred from homology"/>
<evidence type="ECO:0000256" key="5">
    <source>
        <dbReference type="ARBA" id="ARBA00022741"/>
    </source>
</evidence>
<dbReference type="GO" id="GO:0005525">
    <property type="term" value="F:GTP binding"/>
    <property type="evidence" value="ECO:0007669"/>
    <property type="project" value="UniProtKB-UniRule"/>
</dbReference>
<evidence type="ECO:0000256" key="4">
    <source>
        <dbReference type="ARBA" id="ARBA00022730"/>
    </source>
</evidence>
<feature type="binding site" evidence="10">
    <location>
        <begin position="154"/>
        <end position="157"/>
    </location>
    <ligand>
        <name>GTP</name>
        <dbReference type="ChEBI" id="CHEBI:37565"/>
    </ligand>
</feature>
<keyword evidence="2 10" id="KW-0690">Ribosome biogenesis</keyword>
<feature type="domain" description="CP-type G" evidence="12">
    <location>
        <begin position="96"/>
        <end position="265"/>
    </location>
</feature>
<evidence type="ECO:0000256" key="10">
    <source>
        <dbReference type="HAMAP-Rule" id="MF_01820"/>
    </source>
</evidence>
<keyword evidence="14" id="KW-1185">Reference proteome</keyword>
<feature type="binding site" evidence="10">
    <location>
        <position position="301"/>
    </location>
    <ligand>
        <name>Zn(2+)</name>
        <dbReference type="ChEBI" id="CHEBI:29105"/>
    </ligand>
</feature>
<comment type="subcellular location">
    <subcellularLocation>
        <location evidence="10">Cytoplasm</location>
    </subcellularLocation>
</comment>
<evidence type="ECO:0000256" key="7">
    <source>
        <dbReference type="ARBA" id="ARBA00022833"/>
    </source>
</evidence>
<keyword evidence="1 10" id="KW-0963">Cytoplasm</keyword>
<feature type="binding site" evidence="10">
    <location>
        <position position="293"/>
    </location>
    <ligand>
        <name>Zn(2+)</name>
        <dbReference type="ChEBI" id="CHEBI:29105"/>
    </ligand>
</feature>